<evidence type="ECO:0000313" key="3">
    <source>
        <dbReference type="EMBL" id="ERJ60480.1"/>
    </source>
</evidence>
<dbReference type="PATRIC" id="fig|1346330.5.peg.975"/>
<proteinExistence type="predicted"/>
<dbReference type="RefSeq" id="WP_021069154.1">
    <property type="nucleotide sequence ID" value="NZ_ATDL01000005.1"/>
</dbReference>
<evidence type="ECO:0000313" key="4">
    <source>
        <dbReference type="Proteomes" id="UP000016584"/>
    </source>
</evidence>
<evidence type="ECO:0000259" key="2">
    <source>
        <dbReference type="Pfam" id="PF13568"/>
    </source>
</evidence>
<dbReference type="AlphaFoldDB" id="U2HYZ2"/>
<organism evidence="3 4">
    <name type="scientific">Sphingobacterium paucimobilis HER1398</name>
    <dbReference type="NCBI Taxonomy" id="1346330"/>
    <lineage>
        <taxon>Bacteria</taxon>
        <taxon>Pseudomonadati</taxon>
        <taxon>Bacteroidota</taxon>
        <taxon>Sphingobacteriia</taxon>
        <taxon>Sphingobacteriales</taxon>
        <taxon>Sphingobacteriaceae</taxon>
        <taxon>Sphingobacterium</taxon>
    </lineage>
</organism>
<feature type="chain" id="PRO_5004627622" description="Outer membrane protein beta-barrel domain-containing protein" evidence="1">
    <location>
        <begin position="21"/>
        <end position="200"/>
    </location>
</feature>
<dbReference type="Pfam" id="PF13568">
    <property type="entry name" value="OMP_b-brl_2"/>
    <property type="match status" value="1"/>
</dbReference>
<sequence>MKKVLLTLGVALLTAVGAQAQIGYGVKAGLNFPKLNYSGGNVSYTTSAATNFYLSGYASIPAATNFAIQPGVSLQGKGGKVEVGNLTTTRNLMSIEIPVNAVYYIPTGATGSVFVAAGPYVGFNVSGKDKAGDVKKDIKFGSKDDQLKVVDYGLNFQLGYKLSNGLLINGGYGLGLGNMSNVDALKIKNNVFSVGIGFEI</sequence>
<keyword evidence="4" id="KW-1185">Reference proteome</keyword>
<reference evidence="3 4" key="1">
    <citation type="journal article" date="2013" name="Genome Announc.">
        <title>The Draft Genome Sequence of Sphingomonas paucimobilis Strain HER1398 (Proteobacteria), Host to the Giant PAU Phage, Indicates That It Is a Member of the Genus Sphingobacterium (Bacteroidetes).</title>
        <authorList>
            <person name="White R.A.III."/>
            <person name="Suttle C.A."/>
        </authorList>
    </citation>
    <scope>NUCLEOTIDE SEQUENCE [LARGE SCALE GENOMIC DNA]</scope>
    <source>
        <strain evidence="3 4">HER1398</strain>
    </source>
</reference>
<name>U2HYZ2_9SPHI</name>
<accession>U2HYZ2</accession>
<dbReference type="eggNOG" id="COG3637">
    <property type="taxonomic scope" value="Bacteria"/>
</dbReference>
<feature type="domain" description="Outer membrane protein beta-barrel" evidence="2">
    <location>
        <begin position="19"/>
        <end position="180"/>
    </location>
</feature>
<dbReference type="EMBL" id="ATDL01000005">
    <property type="protein sequence ID" value="ERJ60480.1"/>
    <property type="molecule type" value="Genomic_DNA"/>
</dbReference>
<dbReference type="OrthoDB" id="1150878at2"/>
<keyword evidence="1" id="KW-0732">Signal</keyword>
<feature type="signal peptide" evidence="1">
    <location>
        <begin position="1"/>
        <end position="20"/>
    </location>
</feature>
<gene>
    <name evidence="3" type="ORF">M472_17145</name>
</gene>
<comment type="caution">
    <text evidence="3">The sequence shown here is derived from an EMBL/GenBank/DDBJ whole genome shotgun (WGS) entry which is preliminary data.</text>
</comment>
<evidence type="ECO:0000256" key="1">
    <source>
        <dbReference type="SAM" id="SignalP"/>
    </source>
</evidence>
<dbReference type="STRING" id="1346330.M472_17145"/>
<protein>
    <recommendedName>
        <fullName evidence="2">Outer membrane protein beta-barrel domain-containing protein</fullName>
    </recommendedName>
</protein>
<dbReference type="Proteomes" id="UP000016584">
    <property type="component" value="Unassembled WGS sequence"/>
</dbReference>
<dbReference type="InterPro" id="IPR025665">
    <property type="entry name" value="Beta-barrel_OMP_2"/>
</dbReference>